<dbReference type="Pfam" id="PF00085">
    <property type="entry name" value="Thioredoxin"/>
    <property type="match status" value="1"/>
</dbReference>
<gene>
    <name evidence="3" type="ORF">OLX77_03385</name>
</gene>
<dbReference type="InterPro" id="IPR013766">
    <property type="entry name" value="Thioredoxin_domain"/>
</dbReference>
<dbReference type="Gene3D" id="3.40.30.10">
    <property type="entry name" value="Glutaredoxin"/>
    <property type="match status" value="1"/>
</dbReference>
<evidence type="ECO:0000256" key="1">
    <source>
        <dbReference type="SAM" id="SignalP"/>
    </source>
</evidence>
<comment type="caution">
    <text evidence="3">The sequence shown here is derived from an EMBL/GenBank/DDBJ whole genome shotgun (WGS) entry which is preliminary data.</text>
</comment>
<protein>
    <submittedName>
        <fullName evidence="3">Thioredoxin family protein</fullName>
    </submittedName>
</protein>
<evidence type="ECO:0000313" key="3">
    <source>
        <dbReference type="EMBL" id="MDG4475201.1"/>
    </source>
</evidence>
<feature type="chain" id="PRO_5040902535" evidence="1">
    <location>
        <begin position="25"/>
        <end position="133"/>
    </location>
</feature>
<proteinExistence type="predicted"/>
<dbReference type="GO" id="GO:0045454">
    <property type="term" value="P:cell redox homeostasis"/>
    <property type="evidence" value="ECO:0007669"/>
    <property type="project" value="TreeGrafter"/>
</dbReference>
<keyword evidence="4" id="KW-1185">Reference proteome</keyword>
<evidence type="ECO:0000259" key="2">
    <source>
        <dbReference type="PROSITE" id="PS51352"/>
    </source>
</evidence>
<dbReference type="Proteomes" id="UP001154240">
    <property type="component" value="Unassembled WGS sequence"/>
</dbReference>
<dbReference type="AlphaFoldDB" id="A0A9X4MD26"/>
<dbReference type="EMBL" id="JAPHEH010000001">
    <property type="protein sequence ID" value="MDG4475201.1"/>
    <property type="molecule type" value="Genomic_DNA"/>
</dbReference>
<dbReference type="PANTHER" id="PTHR45663:SF11">
    <property type="entry name" value="GEO12009P1"/>
    <property type="match status" value="1"/>
</dbReference>
<reference evidence="3" key="2">
    <citation type="submission" date="2022-10" db="EMBL/GenBank/DDBJ databases">
        <authorList>
            <person name="Aronson H.S."/>
        </authorList>
    </citation>
    <scope>NUCLEOTIDE SEQUENCE</scope>
    <source>
        <strain evidence="3">RS19-109</strain>
    </source>
</reference>
<organism evidence="3 4">
    <name type="scientific">Thiovibrio frasassiensis</name>
    <dbReference type="NCBI Taxonomy" id="2984131"/>
    <lineage>
        <taxon>Bacteria</taxon>
        <taxon>Pseudomonadati</taxon>
        <taxon>Thermodesulfobacteriota</taxon>
        <taxon>Desulfobulbia</taxon>
        <taxon>Desulfobulbales</taxon>
        <taxon>Thiovibrionaceae</taxon>
        <taxon>Thiovibrio</taxon>
    </lineage>
</organism>
<reference evidence="3" key="1">
    <citation type="journal article" date="2022" name="bioRxiv">
        <title>Thiovibrio frasassiensisgen. nov., sp. nov., an autotrophic, elemental sulfur disproportionating bacterium isolated from sulfidic karst sediment, and proposal of Thiovibrionaceae fam. nov.</title>
        <authorList>
            <person name="Aronson H."/>
            <person name="Thomas C."/>
            <person name="Bhattacharyya M."/>
            <person name="Eckstein S."/>
            <person name="Jensen S."/>
            <person name="Barco R."/>
            <person name="Macalady J."/>
            <person name="Amend J."/>
        </authorList>
    </citation>
    <scope>NUCLEOTIDE SEQUENCE</scope>
    <source>
        <strain evidence="3">RS19-109</strain>
    </source>
</reference>
<dbReference type="GO" id="GO:0015035">
    <property type="term" value="F:protein-disulfide reductase activity"/>
    <property type="evidence" value="ECO:0007669"/>
    <property type="project" value="TreeGrafter"/>
</dbReference>
<dbReference type="PANTHER" id="PTHR45663">
    <property type="entry name" value="GEO12009P1"/>
    <property type="match status" value="1"/>
</dbReference>
<keyword evidence="1" id="KW-0732">Signal</keyword>
<feature type="domain" description="Thioredoxin" evidence="2">
    <location>
        <begin position="10"/>
        <end position="124"/>
    </location>
</feature>
<feature type="signal peptide" evidence="1">
    <location>
        <begin position="1"/>
        <end position="24"/>
    </location>
</feature>
<dbReference type="RefSeq" id="WP_307632176.1">
    <property type="nucleotide sequence ID" value="NZ_JAPHEH010000001.1"/>
</dbReference>
<dbReference type="CDD" id="cd02947">
    <property type="entry name" value="TRX_family"/>
    <property type="match status" value="1"/>
</dbReference>
<evidence type="ECO:0000313" key="4">
    <source>
        <dbReference type="Proteomes" id="UP001154240"/>
    </source>
</evidence>
<dbReference type="InterPro" id="IPR036249">
    <property type="entry name" value="Thioredoxin-like_sf"/>
</dbReference>
<dbReference type="SUPFAM" id="SSF52833">
    <property type="entry name" value="Thioredoxin-like"/>
    <property type="match status" value="1"/>
</dbReference>
<dbReference type="PROSITE" id="PS51352">
    <property type="entry name" value="THIOREDOXIN_2"/>
    <property type="match status" value="1"/>
</dbReference>
<sequence>MKTIVRFALLLAALVVLHTSAGWASSPSAPVPVLDTVTMVDLGATACIPCKMMAPILEELAAEYRGKAAIIFIDVWKNPDEGKKFKVSMIPTQIFFDRSGNEVYRHSGFLDKKAIVAQLAQMGVAQPGSGSGK</sequence>
<accession>A0A9X4MD26</accession>
<name>A0A9X4MD26_9BACT</name>
<dbReference type="GO" id="GO:0005829">
    <property type="term" value="C:cytosol"/>
    <property type="evidence" value="ECO:0007669"/>
    <property type="project" value="TreeGrafter"/>
</dbReference>